<proteinExistence type="predicted"/>
<dbReference type="EMBL" id="JASBNA010000096">
    <property type="protein sequence ID" value="KAK7677053.1"/>
    <property type="molecule type" value="Genomic_DNA"/>
</dbReference>
<dbReference type="AlphaFoldDB" id="A0AAW0F9S3"/>
<evidence type="ECO:0000313" key="2">
    <source>
        <dbReference type="EMBL" id="KAK7677053.1"/>
    </source>
</evidence>
<organism evidence="2 3">
    <name type="scientific">Cerrena zonata</name>
    <dbReference type="NCBI Taxonomy" id="2478898"/>
    <lineage>
        <taxon>Eukaryota</taxon>
        <taxon>Fungi</taxon>
        <taxon>Dikarya</taxon>
        <taxon>Basidiomycota</taxon>
        <taxon>Agaricomycotina</taxon>
        <taxon>Agaricomycetes</taxon>
        <taxon>Polyporales</taxon>
        <taxon>Cerrenaceae</taxon>
        <taxon>Cerrena</taxon>
    </lineage>
</organism>
<feature type="region of interest" description="Disordered" evidence="1">
    <location>
        <begin position="114"/>
        <end position="146"/>
    </location>
</feature>
<sequence length="259" mass="28826">MEREIRPLGSVYDFSPNGWPYLVVDLKFKDLLNPLVYADMVKIQTGLRHTFCLQELDAIKAISSSSSPPHNHLSPLWYSTPTPPLTTTSVSPETSSASLSYSTSIYPDRPCSPGVHTPGKSILRNPPLSSSAYRQPSLPRIPTDRDLIEEHREYPDCDIPRHDVYSMGFHTHFGSPVPSSYYPSTPARFSSSSEHEYLATSYSSSSSSSSHSPSPSPASSSSRYPTQPECQYGVSYIRQDPRPTQPEYKGCTREELSRS</sequence>
<name>A0AAW0F9S3_9APHY</name>
<feature type="compositionally biased region" description="Basic and acidic residues" evidence="1">
    <location>
        <begin position="250"/>
        <end position="259"/>
    </location>
</feature>
<dbReference type="Proteomes" id="UP001385951">
    <property type="component" value="Unassembled WGS sequence"/>
</dbReference>
<feature type="compositionally biased region" description="Low complexity" evidence="1">
    <location>
        <begin position="202"/>
        <end position="222"/>
    </location>
</feature>
<evidence type="ECO:0000313" key="3">
    <source>
        <dbReference type="Proteomes" id="UP001385951"/>
    </source>
</evidence>
<protein>
    <submittedName>
        <fullName evidence="2">Uncharacterized protein</fullName>
    </submittedName>
</protein>
<keyword evidence="3" id="KW-1185">Reference proteome</keyword>
<comment type="caution">
    <text evidence="2">The sequence shown here is derived from an EMBL/GenBank/DDBJ whole genome shotgun (WGS) entry which is preliminary data.</text>
</comment>
<gene>
    <name evidence="2" type="ORF">QCA50_019951</name>
</gene>
<evidence type="ECO:0000256" key="1">
    <source>
        <dbReference type="SAM" id="MobiDB-lite"/>
    </source>
</evidence>
<accession>A0AAW0F9S3</accession>
<reference evidence="2 3" key="1">
    <citation type="submission" date="2022-09" db="EMBL/GenBank/DDBJ databases">
        <authorList>
            <person name="Palmer J.M."/>
        </authorList>
    </citation>
    <scope>NUCLEOTIDE SEQUENCE [LARGE SCALE GENOMIC DNA]</scope>
    <source>
        <strain evidence="2 3">DSM 7382</strain>
    </source>
</reference>
<feature type="region of interest" description="Disordered" evidence="1">
    <location>
        <begin position="202"/>
        <end position="259"/>
    </location>
</feature>